<dbReference type="EMBL" id="CAFAAH010000245">
    <property type="protein sequence ID" value="CAB4807779.1"/>
    <property type="molecule type" value="Genomic_DNA"/>
</dbReference>
<reference evidence="3" key="1">
    <citation type="submission" date="2020-05" db="EMBL/GenBank/DDBJ databases">
        <authorList>
            <person name="Chiriac C."/>
            <person name="Salcher M."/>
            <person name="Ghai R."/>
            <person name="Kavagutti S V."/>
        </authorList>
    </citation>
    <scope>NUCLEOTIDE SEQUENCE</scope>
</reference>
<evidence type="ECO:0000256" key="1">
    <source>
        <dbReference type="ARBA" id="ARBA00022490"/>
    </source>
</evidence>
<dbReference type="InterPro" id="IPR020081">
    <property type="entry name" value="SsrA-bd_prot_CS"/>
</dbReference>
<dbReference type="NCBIfam" id="TIGR00086">
    <property type="entry name" value="smpB"/>
    <property type="match status" value="1"/>
</dbReference>
<dbReference type="PANTHER" id="PTHR30308:SF2">
    <property type="entry name" value="SSRA-BINDING PROTEIN"/>
    <property type="match status" value="1"/>
</dbReference>
<gene>
    <name evidence="3" type="ORF">UFOPK2996_01432</name>
</gene>
<dbReference type="HAMAP" id="MF_00023">
    <property type="entry name" value="SmpB"/>
    <property type="match status" value="1"/>
</dbReference>
<sequence>MSRRGDQVVITNRKARHDYLILDVWECGIVLLGSEVKSIRESRANLLDAYARVENGEVWMYGMHVQQYSFSQGEHDPVRRRKLLLNAKEIIEISLRTQEKGLTLVPMRVYFKDGRAKIELGLARGKRSYDKRHAIAERDANRDTARALKERQRDH</sequence>
<dbReference type="PROSITE" id="PS01317">
    <property type="entry name" value="SSRP"/>
    <property type="match status" value="1"/>
</dbReference>
<dbReference type="SUPFAM" id="SSF74982">
    <property type="entry name" value="Small protein B (SmpB)"/>
    <property type="match status" value="1"/>
</dbReference>
<protein>
    <submittedName>
        <fullName evidence="3">Unannotated protein</fullName>
    </submittedName>
</protein>
<dbReference type="Pfam" id="PF01668">
    <property type="entry name" value="SmpB"/>
    <property type="match status" value="1"/>
</dbReference>
<dbReference type="AlphaFoldDB" id="A0A6J6YFM4"/>
<accession>A0A6J6YFM4</accession>
<organism evidence="3">
    <name type="scientific">freshwater metagenome</name>
    <dbReference type="NCBI Taxonomy" id="449393"/>
    <lineage>
        <taxon>unclassified sequences</taxon>
        <taxon>metagenomes</taxon>
        <taxon>ecological metagenomes</taxon>
    </lineage>
</organism>
<dbReference type="GO" id="GO:0003723">
    <property type="term" value="F:RNA binding"/>
    <property type="evidence" value="ECO:0007669"/>
    <property type="project" value="UniProtKB-KW"/>
</dbReference>
<proteinExistence type="inferred from homology"/>
<dbReference type="NCBIfam" id="NF003843">
    <property type="entry name" value="PRK05422.1"/>
    <property type="match status" value="1"/>
</dbReference>
<dbReference type="InterPro" id="IPR023620">
    <property type="entry name" value="SmpB"/>
</dbReference>
<keyword evidence="2" id="KW-0694">RNA-binding</keyword>
<dbReference type="InterPro" id="IPR000037">
    <property type="entry name" value="SsrA-bd_prot"/>
</dbReference>
<keyword evidence="1" id="KW-0963">Cytoplasm</keyword>
<dbReference type="CDD" id="cd09294">
    <property type="entry name" value="SmpB"/>
    <property type="match status" value="1"/>
</dbReference>
<dbReference type="PANTHER" id="PTHR30308">
    <property type="entry name" value="TMRNA-BINDING COMPONENT OF TRANS-TRANSLATION TAGGING COMPLEX"/>
    <property type="match status" value="1"/>
</dbReference>
<evidence type="ECO:0000313" key="3">
    <source>
        <dbReference type="EMBL" id="CAB4807779.1"/>
    </source>
</evidence>
<dbReference type="Gene3D" id="2.40.280.10">
    <property type="match status" value="1"/>
</dbReference>
<name>A0A6J6YFM4_9ZZZZ</name>
<dbReference type="GO" id="GO:0070930">
    <property type="term" value="P:trans-translation-dependent protein tagging"/>
    <property type="evidence" value="ECO:0007669"/>
    <property type="project" value="TreeGrafter"/>
</dbReference>
<evidence type="ECO:0000256" key="2">
    <source>
        <dbReference type="ARBA" id="ARBA00022884"/>
    </source>
</evidence>
<dbReference type="GO" id="GO:0005829">
    <property type="term" value="C:cytosol"/>
    <property type="evidence" value="ECO:0007669"/>
    <property type="project" value="TreeGrafter"/>
</dbReference>